<evidence type="ECO:0000313" key="2">
    <source>
        <dbReference type="Proteomes" id="UP000594263"/>
    </source>
</evidence>
<dbReference type="InterPro" id="IPR025322">
    <property type="entry name" value="PADRE_dom"/>
</dbReference>
<evidence type="ECO:0000313" key="1">
    <source>
        <dbReference type="EnsemblPlants" id="Kaladp0010s0183.1.v1.1"/>
    </source>
</evidence>
<keyword evidence="2" id="KW-1185">Reference proteome</keyword>
<dbReference type="EnsemblPlants" id="Kaladp0010s0183.1.v1.1">
    <property type="protein sequence ID" value="Kaladp0010s0183.1.v1.1"/>
    <property type="gene ID" value="Kaladp0010s0183.v1.1"/>
</dbReference>
<name>A0A7N0RFI8_KALFE</name>
<dbReference type="PANTHER" id="PTHR33413:SF33">
    <property type="entry name" value="MEDIATOR OF RNA POLYMERASE II TRANSCRIPTION SUBUNIT 29"/>
    <property type="match status" value="1"/>
</dbReference>
<dbReference type="Gramene" id="Kaladp0010s0183.1.v1.1">
    <property type="protein sequence ID" value="Kaladp0010s0183.1.v1.1"/>
    <property type="gene ID" value="Kaladp0010s0183.v1.1"/>
</dbReference>
<dbReference type="Proteomes" id="UP000594263">
    <property type="component" value="Unplaced"/>
</dbReference>
<protein>
    <submittedName>
        <fullName evidence="1">Uncharacterized protein</fullName>
    </submittedName>
</protein>
<reference evidence="1" key="1">
    <citation type="submission" date="2021-01" db="UniProtKB">
        <authorList>
            <consortium name="EnsemblPlants"/>
        </authorList>
    </citation>
    <scope>IDENTIFICATION</scope>
</reference>
<sequence length="112" mass="11973">MGNCQAVDTASLVIQLSTGKSEKLFLPVPASQIMKYDPGHYVALIITTTVTTAAAAVPGGGADKSTVRIIRVKLLRPTDAPTLGHVYRLISTQELKLSRTSSPREIQPDEQA</sequence>
<organism evidence="1 2">
    <name type="scientific">Kalanchoe fedtschenkoi</name>
    <name type="common">Lavender scallops</name>
    <name type="synonym">South American air plant</name>
    <dbReference type="NCBI Taxonomy" id="63787"/>
    <lineage>
        <taxon>Eukaryota</taxon>
        <taxon>Viridiplantae</taxon>
        <taxon>Streptophyta</taxon>
        <taxon>Embryophyta</taxon>
        <taxon>Tracheophyta</taxon>
        <taxon>Spermatophyta</taxon>
        <taxon>Magnoliopsida</taxon>
        <taxon>eudicotyledons</taxon>
        <taxon>Gunneridae</taxon>
        <taxon>Pentapetalae</taxon>
        <taxon>Saxifragales</taxon>
        <taxon>Crassulaceae</taxon>
        <taxon>Kalanchoe</taxon>
    </lineage>
</organism>
<dbReference type="PANTHER" id="PTHR33413">
    <property type="entry name" value="EXPRESSED PROTEIN"/>
    <property type="match status" value="1"/>
</dbReference>
<accession>A0A7N0RFI8</accession>
<dbReference type="Pfam" id="PF14009">
    <property type="entry name" value="PADRE"/>
    <property type="match status" value="1"/>
</dbReference>
<dbReference type="AlphaFoldDB" id="A0A7N0RFI8"/>
<proteinExistence type="predicted"/>